<name>A0ABR2WPK4_9FUNG</name>
<dbReference type="SUPFAM" id="SSF47576">
    <property type="entry name" value="Calponin-homology domain, CH-domain"/>
    <property type="match status" value="1"/>
</dbReference>
<dbReference type="InterPro" id="IPR050606">
    <property type="entry name" value="Calponin-like"/>
</dbReference>
<feature type="domain" description="Calponin-homology (CH)" evidence="1">
    <location>
        <begin position="22"/>
        <end position="126"/>
    </location>
</feature>
<evidence type="ECO:0000313" key="2">
    <source>
        <dbReference type="EMBL" id="KAK9763376.1"/>
    </source>
</evidence>
<dbReference type="EMBL" id="JASJQH010000657">
    <property type="protein sequence ID" value="KAK9763376.1"/>
    <property type="molecule type" value="Genomic_DNA"/>
</dbReference>
<dbReference type="Pfam" id="PF00307">
    <property type="entry name" value="CH"/>
    <property type="match status" value="1"/>
</dbReference>
<dbReference type="PRINTS" id="PR00888">
    <property type="entry name" value="SM22CALPONIN"/>
</dbReference>
<reference evidence="2 3" key="1">
    <citation type="submission" date="2023-04" db="EMBL/GenBank/DDBJ databases">
        <title>Genome of Basidiobolus ranarum AG-B5.</title>
        <authorList>
            <person name="Stajich J.E."/>
            <person name="Carter-House D."/>
            <person name="Gryganskyi A."/>
        </authorList>
    </citation>
    <scope>NUCLEOTIDE SEQUENCE [LARGE SCALE GENOMIC DNA]</scope>
    <source>
        <strain evidence="2 3">AG-B5</strain>
    </source>
</reference>
<dbReference type="InterPro" id="IPR001715">
    <property type="entry name" value="CH_dom"/>
</dbReference>
<comment type="caution">
    <text evidence="2">The sequence shown here is derived from an EMBL/GenBank/DDBJ whole genome shotgun (WGS) entry which is preliminary data.</text>
</comment>
<dbReference type="SMART" id="SM00033">
    <property type="entry name" value="CH"/>
    <property type="match status" value="1"/>
</dbReference>
<organism evidence="2 3">
    <name type="scientific">Basidiobolus ranarum</name>
    <dbReference type="NCBI Taxonomy" id="34480"/>
    <lineage>
        <taxon>Eukaryota</taxon>
        <taxon>Fungi</taxon>
        <taxon>Fungi incertae sedis</taxon>
        <taxon>Zoopagomycota</taxon>
        <taxon>Entomophthoromycotina</taxon>
        <taxon>Basidiobolomycetes</taxon>
        <taxon>Basidiobolales</taxon>
        <taxon>Basidiobolaceae</taxon>
        <taxon>Basidiobolus</taxon>
    </lineage>
</organism>
<accession>A0ABR2WPK4</accession>
<dbReference type="Proteomes" id="UP001479436">
    <property type="component" value="Unassembled WGS sequence"/>
</dbReference>
<protein>
    <submittedName>
        <fullName evidence="2">Calponin</fullName>
    </submittedName>
</protein>
<dbReference type="InterPro" id="IPR036872">
    <property type="entry name" value="CH_dom_sf"/>
</dbReference>
<keyword evidence="3" id="KW-1185">Reference proteome</keyword>
<proteinExistence type="predicted"/>
<dbReference type="PROSITE" id="PS50021">
    <property type="entry name" value="CH"/>
    <property type="match status" value="1"/>
</dbReference>
<gene>
    <name evidence="2" type="primary">SCP1_2</name>
    <name evidence="2" type="ORF">K7432_010009</name>
</gene>
<dbReference type="InterPro" id="IPR003096">
    <property type="entry name" value="SM22_calponin"/>
</dbReference>
<dbReference type="Gene3D" id="1.10.418.10">
    <property type="entry name" value="Calponin-like domain"/>
    <property type="match status" value="1"/>
</dbReference>
<dbReference type="PANTHER" id="PTHR47385:SF14">
    <property type="entry name" value="TRANSGELIN"/>
    <property type="match status" value="1"/>
</dbReference>
<sequence>MSLPIYGIDKEIARKIAAKYDPELERQARVWIETVLGEPMPYEDFFDSLHDGIVLCKLVDKVLPGQGKYNTSKLAFKQMENINKFLIAASKLGCPSGDLFQTIDLFEKKNPGQVVDGIFSFARYAVRNGLDAPLLGPKVADKQK</sequence>
<evidence type="ECO:0000259" key="1">
    <source>
        <dbReference type="PROSITE" id="PS50021"/>
    </source>
</evidence>
<dbReference type="PANTHER" id="PTHR47385">
    <property type="entry name" value="CALPONIN"/>
    <property type="match status" value="1"/>
</dbReference>
<evidence type="ECO:0000313" key="3">
    <source>
        <dbReference type="Proteomes" id="UP001479436"/>
    </source>
</evidence>